<feature type="domain" description="HTH araC/xylS-type" evidence="5">
    <location>
        <begin position="195"/>
        <end position="292"/>
    </location>
</feature>
<name>A0A3N7HLL4_9BURK</name>
<dbReference type="AlphaFoldDB" id="A0A3N7HLL4"/>
<keyword evidence="2" id="KW-0805">Transcription regulation</keyword>
<comment type="caution">
    <text evidence="6">The sequence shown here is derived from an EMBL/GenBank/DDBJ whole genome shotgun (WGS) entry which is preliminary data.</text>
</comment>
<keyword evidence="7" id="KW-1185">Reference proteome</keyword>
<keyword evidence="3" id="KW-0238">DNA-binding</keyword>
<gene>
    <name evidence="6" type="ORF">DZC73_26165</name>
</gene>
<dbReference type="Proteomes" id="UP000267464">
    <property type="component" value="Unassembled WGS sequence"/>
</dbReference>
<evidence type="ECO:0000313" key="6">
    <source>
        <dbReference type="EMBL" id="RQP21926.1"/>
    </source>
</evidence>
<dbReference type="CDD" id="cd06124">
    <property type="entry name" value="cupin_NimR-like_N"/>
    <property type="match status" value="1"/>
</dbReference>
<dbReference type="PANTHER" id="PTHR11019">
    <property type="entry name" value="HTH-TYPE TRANSCRIPTIONAL REGULATOR NIMR"/>
    <property type="match status" value="1"/>
</dbReference>
<dbReference type="FunFam" id="1.10.10.60:FF:000132">
    <property type="entry name" value="AraC family transcriptional regulator"/>
    <property type="match status" value="1"/>
</dbReference>
<accession>A0A3N7HLL4</accession>
<dbReference type="EMBL" id="QUSW01000009">
    <property type="protein sequence ID" value="RQP21926.1"/>
    <property type="molecule type" value="Genomic_DNA"/>
</dbReference>
<organism evidence="6 7">
    <name type="scientific">Piscinibacter terrae</name>
    <dbReference type="NCBI Taxonomy" id="2496871"/>
    <lineage>
        <taxon>Bacteria</taxon>
        <taxon>Pseudomonadati</taxon>
        <taxon>Pseudomonadota</taxon>
        <taxon>Betaproteobacteria</taxon>
        <taxon>Burkholderiales</taxon>
        <taxon>Sphaerotilaceae</taxon>
        <taxon>Piscinibacter</taxon>
    </lineage>
</organism>
<proteinExistence type="predicted"/>
<dbReference type="GO" id="GO:0043565">
    <property type="term" value="F:sequence-specific DNA binding"/>
    <property type="evidence" value="ECO:0007669"/>
    <property type="project" value="InterPro"/>
</dbReference>
<dbReference type="InterPro" id="IPR018062">
    <property type="entry name" value="HTH_AraC-typ_CS"/>
</dbReference>
<evidence type="ECO:0000313" key="7">
    <source>
        <dbReference type="Proteomes" id="UP000267464"/>
    </source>
</evidence>
<keyword evidence="4" id="KW-0804">Transcription</keyword>
<reference evidence="6 7" key="1">
    <citation type="submission" date="2018-08" db="EMBL/GenBank/DDBJ databases">
        <authorList>
            <person name="Khan S.A."/>
            <person name="Jeon C.O."/>
            <person name="Chun B.H."/>
            <person name="Jeong S.E."/>
        </authorList>
    </citation>
    <scope>NUCLEOTIDE SEQUENCE [LARGE SCALE GENOMIC DNA]</scope>
    <source>
        <strain evidence="6 7">S-16</strain>
    </source>
</reference>
<dbReference type="Pfam" id="PF02311">
    <property type="entry name" value="AraC_binding"/>
    <property type="match status" value="1"/>
</dbReference>
<dbReference type="InterPro" id="IPR003313">
    <property type="entry name" value="AraC-bd"/>
</dbReference>
<dbReference type="OrthoDB" id="2536004at2"/>
<dbReference type="InterPro" id="IPR018060">
    <property type="entry name" value="HTH_AraC"/>
</dbReference>
<evidence type="ECO:0000256" key="1">
    <source>
        <dbReference type="ARBA" id="ARBA00022491"/>
    </source>
</evidence>
<keyword evidence="1" id="KW-0678">Repressor</keyword>
<dbReference type="GO" id="GO:0003700">
    <property type="term" value="F:DNA-binding transcription factor activity"/>
    <property type="evidence" value="ECO:0007669"/>
    <property type="project" value="InterPro"/>
</dbReference>
<protein>
    <submittedName>
        <fullName evidence="6">AraC family transcriptional regulator</fullName>
    </submittedName>
</protein>
<dbReference type="SUPFAM" id="SSF46689">
    <property type="entry name" value="Homeodomain-like"/>
    <property type="match status" value="1"/>
</dbReference>
<dbReference type="InterPro" id="IPR009057">
    <property type="entry name" value="Homeodomain-like_sf"/>
</dbReference>
<dbReference type="PROSITE" id="PS00041">
    <property type="entry name" value="HTH_ARAC_FAMILY_1"/>
    <property type="match status" value="1"/>
</dbReference>
<dbReference type="PANTHER" id="PTHR11019:SF199">
    <property type="entry name" value="HTH-TYPE TRANSCRIPTIONAL REGULATOR NIMR"/>
    <property type="match status" value="1"/>
</dbReference>
<dbReference type="SMART" id="SM00342">
    <property type="entry name" value="HTH_ARAC"/>
    <property type="match status" value="1"/>
</dbReference>
<evidence type="ECO:0000256" key="3">
    <source>
        <dbReference type="ARBA" id="ARBA00023125"/>
    </source>
</evidence>
<evidence type="ECO:0000256" key="4">
    <source>
        <dbReference type="ARBA" id="ARBA00023163"/>
    </source>
</evidence>
<dbReference type="Gene3D" id="1.10.10.60">
    <property type="entry name" value="Homeodomain-like"/>
    <property type="match status" value="1"/>
</dbReference>
<sequence length="293" mass="32451">METTPLTWRHDAFTVGRGGWPRRAVVVNDCGDSDKDARLAHKLSLVSSDHGVPLVVIAAAQTTPRFTEPHAHARGQIFGATRGLMTVTTESGQWVVPPTHAVWVPPLQRHGASVHGAYEGWSAYLAPLECLQLPSQPFTMRASGLLREAVMRAAEWDGVDWDESRSRLLGLVRDEVRDGVQEPLGLPMPQDRRALRIARAITANPADTRSLDQLAHWAGMSARTVTRYFVEETGFNFIDWRQRARLLKALELIAAGQSVTSTALEVGYDNVSAFIAMFRRLTGVTPSRYFATR</sequence>
<evidence type="ECO:0000259" key="5">
    <source>
        <dbReference type="PROSITE" id="PS01124"/>
    </source>
</evidence>
<evidence type="ECO:0000256" key="2">
    <source>
        <dbReference type="ARBA" id="ARBA00023015"/>
    </source>
</evidence>
<dbReference type="Pfam" id="PF12833">
    <property type="entry name" value="HTH_18"/>
    <property type="match status" value="1"/>
</dbReference>
<dbReference type="SUPFAM" id="SSF51182">
    <property type="entry name" value="RmlC-like cupins"/>
    <property type="match status" value="1"/>
</dbReference>
<dbReference type="PROSITE" id="PS01124">
    <property type="entry name" value="HTH_ARAC_FAMILY_2"/>
    <property type="match status" value="1"/>
</dbReference>
<dbReference type="InterPro" id="IPR011051">
    <property type="entry name" value="RmlC_Cupin_sf"/>
</dbReference>
<reference evidence="6 7" key="2">
    <citation type="submission" date="2018-12" db="EMBL/GenBank/DDBJ databases">
        <title>Rhizobacter gummiphilus sp. nov., a rubber-degrading bacterium isolated from the soil of a botanical garden in Japan.</title>
        <authorList>
            <person name="Shunsuke S.S."/>
        </authorList>
    </citation>
    <scope>NUCLEOTIDE SEQUENCE [LARGE SCALE GENOMIC DNA]</scope>
    <source>
        <strain evidence="6 7">S-16</strain>
    </source>
</reference>